<dbReference type="GO" id="GO:0005576">
    <property type="term" value="C:extracellular region"/>
    <property type="evidence" value="ECO:0007669"/>
    <property type="project" value="UniProtKB-SubCell"/>
</dbReference>
<name>A0AAE1HQ84_9NEOP</name>
<comment type="subcellular location">
    <subcellularLocation>
        <location evidence="1">Secreted</location>
    </subcellularLocation>
</comment>
<feature type="domain" description="Prokineticin" evidence="5">
    <location>
        <begin position="97"/>
        <end position="175"/>
    </location>
</feature>
<evidence type="ECO:0000256" key="2">
    <source>
        <dbReference type="ARBA" id="ARBA00022525"/>
    </source>
</evidence>
<feature type="region of interest" description="Disordered" evidence="4">
    <location>
        <begin position="22"/>
        <end position="65"/>
    </location>
</feature>
<dbReference type="Proteomes" id="UP001219518">
    <property type="component" value="Unassembled WGS sequence"/>
</dbReference>
<proteinExistence type="predicted"/>
<reference evidence="6" key="1">
    <citation type="submission" date="2021-07" db="EMBL/GenBank/DDBJ databases">
        <authorList>
            <person name="Catto M.A."/>
            <person name="Jacobson A."/>
            <person name="Kennedy G."/>
            <person name="Labadie P."/>
            <person name="Hunt B.G."/>
            <person name="Srinivasan R."/>
        </authorList>
    </citation>
    <scope>NUCLEOTIDE SEQUENCE</scope>
    <source>
        <strain evidence="6">PL_HMW_Pooled</strain>
        <tissue evidence="6">Head</tissue>
    </source>
</reference>
<keyword evidence="2" id="KW-0964">Secreted</keyword>
<evidence type="ECO:0000313" key="7">
    <source>
        <dbReference type="Proteomes" id="UP001219518"/>
    </source>
</evidence>
<accession>A0AAE1HQ84</accession>
<evidence type="ECO:0000256" key="1">
    <source>
        <dbReference type="ARBA" id="ARBA00004613"/>
    </source>
</evidence>
<keyword evidence="7" id="KW-1185">Reference proteome</keyword>
<keyword evidence="3" id="KW-1015">Disulfide bond</keyword>
<dbReference type="Pfam" id="PF06607">
    <property type="entry name" value="Prokineticin"/>
    <property type="match status" value="1"/>
</dbReference>
<evidence type="ECO:0000259" key="5">
    <source>
        <dbReference type="Pfam" id="PF06607"/>
    </source>
</evidence>
<dbReference type="EMBL" id="JAHWGI010001227">
    <property type="protein sequence ID" value="KAK3925494.1"/>
    <property type="molecule type" value="Genomic_DNA"/>
</dbReference>
<gene>
    <name evidence="6" type="ORF">KUF71_013701</name>
</gene>
<comment type="caution">
    <text evidence="6">The sequence shown here is derived from an EMBL/GenBank/DDBJ whole genome shotgun (WGS) entry which is preliminary data.</text>
</comment>
<evidence type="ECO:0000313" key="6">
    <source>
        <dbReference type="EMBL" id="KAK3925494.1"/>
    </source>
</evidence>
<dbReference type="Gene3D" id="2.10.80.10">
    <property type="entry name" value="Lipase, subunit A"/>
    <property type="match status" value="1"/>
</dbReference>
<evidence type="ECO:0000256" key="3">
    <source>
        <dbReference type="ARBA" id="ARBA00023157"/>
    </source>
</evidence>
<evidence type="ECO:0000256" key="4">
    <source>
        <dbReference type="SAM" id="MobiDB-lite"/>
    </source>
</evidence>
<reference evidence="6" key="2">
    <citation type="journal article" date="2023" name="BMC Genomics">
        <title>Pest status, molecular evolution, and epigenetic factors derived from the genome assembly of Frankliniella fusca, a thysanopteran phytovirus vector.</title>
        <authorList>
            <person name="Catto M.A."/>
            <person name="Labadie P.E."/>
            <person name="Jacobson A.L."/>
            <person name="Kennedy G.G."/>
            <person name="Srinivasan R."/>
            <person name="Hunt B.G."/>
        </authorList>
    </citation>
    <scope>NUCLEOTIDE SEQUENCE</scope>
    <source>
        <strain evidence="6">PL_HMW_Pooled</strain>
    </source>
</reference>
<dbReference type="InterPro" id="IPR023569">
    <property type="entry name" value="Prokineticin_domain"/>
</dbReference>
<feature type="compositionally biased region" description="Low complexity" evidence="4">
    <location>
        <begin position="54"/>
        <end position="65"/>
    </location>
</feature>
<protein>
    <submittedName>
        <fullName evidence="6">Astakine</fullName>
    </submittedName>
</protein>
<organism evidence="6 7">
    <name type="scientific">Frankliniella fusca</name>
    <dbReference type="NCBI Taxonomy" id="407009"/>
    <lineage>
        <taxon>Eukaryota</taxon>
        <taxon>Metazoa</taxon>
        <taxon>Ecdysozoa</taxon>
        <taxon>Arthropoda</taxon>
        <taxon>Hexapoda</taxon>
        <taxon>Insecta</taxon>
        <taxon>Pterygota</taxon>
        <taxon>Neoptera</taxon>
        <taxon>Paraneoptera</taxon>
        <taxon>Thysanoptera</taxon>
        <taxon>Terebrantia</taxon>
        <taxon>Thripoidea</taxon>
        <taxon>Thripidae</taxon>
        <taxon>Frankliniella</taxon>
    </lineage>
</organism>
<sequence>MTWRPGRRDPLPCECSSRAAAGPRLRLPSPRTGHLPQPTLQAGQERVAPSLNLPPRSTSSTMRSSAPPQLLPALLAALSLFAAGAGAVPSRPMYIDCVDSSECGAWECCVLGGGRFSLPRCAPVGDVGDACRPGAGYGAVRPINTTVTYPDGAVVNLPAVFLHQCPCAPGLACARPQAVCAGLADHELNAL</sequence>
<dbReference type="AlphaFoldDB" id="A0AAE1HQ84"/>